<accession>A0A419T182</accession>
<organism evidence="1 2">
    <name type="scientific">Thermohalobacter berrensis</name>
    <dbReference type="NCBI Taxonomy" id="99594"/>
    <lineage>
        <taxon>Bacteria</taxon>
        <taxon>Bacillati</taxon>
        <taxon>Bacillota</taxon>
        <taxon>Tissierellia</taxon>
        <taxon>Tissierellales</taxon>
        <taxon>Thermohalobacteraceae</taxon>
        <taxon>Thermohalobacter</taxon>
    </lineage>
</organism>
<dbReference type="EMBL" id="MCIB01000023">
    <property type="protein sequence ID" value="RKD31227.1"/>
    <property type="molecule type" value="Genomic_DNA"/>
</dbReference>
<reference evidence="1 2" key="1">
    <citation type="submission" date="2016-08" db="EMBL/GenBank/DDBJ databases">
        <title>Novel Firmicutes and Novel Genomes.</title>
        <authorList>
            <person name="Poppleton D.I."/>
            <person name="Gribaldo S."/>
        </authorList>
    </citation>
    <scope>NUCLEOTIDE SEQUENCE [LARGE SCALE GENOMIC DNA]</scope>
    <source>
        <strain evidence="1 2">CTT3</strain>
    </source>
</reference>
<proteinExistence type="predicted"/>
<dbReference type="AlphaFoldDB" id="A0A419T182"/>
<name>A0A419T182_9FIRM</name>
<gene>
    <name evidence="1" type="ORF">BET03_03615</name>
</gene>
<sequence length="119" mass="13653">MRKKVSIIVLVCTITLLFSGLVIAKSLDNNEEVLPVGINKRLEKIEDEKIKEMVEECVNLGNQNGEEGVKNMYDMHNSMKDPGAINKMITFMQKFGYDNMIEVHEKMHPKYHDNLDGCH</sequence>
<evidence type="ECO:0000313" key="2">
    <source>
        <dbReference type="Proteomes" id="UP000284177"/>
    </source>
</evidence>
<evidence type="ECO:0000313" key="1">
    <source>
        <dbReference type="EMBL" id="RKD31227.1"/>
    </source>
</evidence>
<comment type="caution">
    <text evidence="1">The sequence shown here is derived from an EMBL/GenBank/DDBJ whole genome shotgun (WGS) entry which is preliminary data.</text>
</comment>
<protein>
    <submittedName>
        <fullName evidence="1">Uncharacterized protein</fullName>
    </submittedName>
</protein>
<dbReference type="RefSeq" id="WP_120169627.1">
    <property type="nucleotide sequence ID" value="NZ_MCIB01000023.1"/>
</dbReference>
<dbReference type="Proteomes" id="UP000284177">
    <property type="component" value="Unassembled WGS sequence"/>
</dbReference>
<keyword evidence="2" id="KW-1185">Reference proteome</keyword>